<dbReference type="SUPFAM" id="SSF53098">
    <property type="entry name" value="Ribonuclease H-like"/>
    <property type="match status" value="1"/>
</dbReference>
<dbReference type="GO" id="GO:0003676">
    <property type="term" value="F:nucleic acid binding"/>
    <property type="evidence" value="ECO:0007669"/>
    <property type="project" value="InterPro"/>
</dbReference>
<dbReference type="InParanoid" id="A0A1Z5K4Z7"/>
<feature type="region of interest" description="Disordered" evidence="1">
    <location>
        <begin position="1077"/>
        <end position="1097"/>
    </location>
</feature>
<feature type="compositionally biased region" description="Low complexity" evidence="1">
    <location>
        <begin position="420"/>
        <end position="433"/>
    </location>
</feature>
<feature type="region of interest" description="Disordered" evidence="1">
    <location>
        <begin position="776"/>
        <end position="795"/>
    </location>
</feature>
<dbReference type="Proteomes" id="UP000198406">
    <property type="component" value="Unassembled WGS sequence"/>
</dbReference>
<evidence type="ECO:0000256" key="1">
    <source>
        <dbReference type="SAM" id="MobiDB-lite"/>
    </source>
</evidence>
<protein>
    <recommendedName>
        <fullName evidence="4">Integrase catalytic domain-containing protein</fullName>
    </recommendedName>
</protein>
<reference evidence="2 3" key="1">
    <citation type="journal article" date="2015" name="Plant Cell">
        <title>Oil accumulation by the oleaginous diatom Fistulifera solaris as revealed by the genome and transcriptome.</title>
        <authorList>
            <person name="Tanaka T."/>
            <person name="Maeda Y."/>
            <person name="Veluchamy A."/>
            <person name="Tanaka M."/>
            <person name="Abida H."/>
            <person name="Marechal E."/>
            <person name="Bowler C."/>
            <person name="Muto M."/>
            <person name="Sunaga Y."/>
            <person name="Tanaka M."/>
            <person name="Yoshino T."/>
            <person name="Taniguchi T."/>
            <person name="Fukuda Y."/>
            <person name="Nemoto M."/>
            <person name="Matsumoto M."/>
            <person name="Wong P.S."/>
            <person name="Aburatani S."/>
            <person name="Fujibuchi W."/>
        </authorList>
    </citation>
    <scope>NUCLEOTIDE SEQUENCE [LARGE SCALE GENOMIC DNA]</scope>
    <source>
        <strain evidence="2 3">JPCC DA0580</strain>
    </source>
</reference>
<dbReference type="OrthoDB" id="45693at2759"/>
<accession>A0A1Z5K4Z7</accession>
<organism evidence="2 3">
    <name type="scientific">Fistulifera solaris</name>
    <name type="common">Oleaginous diatom</name>
    <dbReference type="NCBI Taxonomy" id="1519565"/>
    <lineage>
        <taxon>Eukaryota</taxon>
        <taxon>Sar</taxon>
        <taxon>Stramenopiles</taxon>
        <taxon>Ochrophyta</taxon>
        <taxon>Bacillariophyta</taxon>
        <taxon>Bacillariophyceae</taxon>
        <taxon>Bacillariophycidae</taxon>
        <taxon>Naviculales</taxon>
        <taxon>Naviculaceae</taxon>
        <taxon>Fistulifera</taxon>
    </lineage>
</organism>
<dbReference type="EMBL" id="BDSP01000156">
    <property type="protein sequence ID" value="GAX21161.1"/>
    <property type="molecule type" value="Genomic_DNA"/>
</dbReference>
<evidence type="ECO:0000313" key="2">
    <source>
        <dbReference type="EMBL" id="GAX21161.1"/>
    </source>
</evidence>
<feature type="region of interest" description="Disordered" evidence="1">
    <location>
        <begin position="416"/>
        <end position="486"/>
    </location>
</feature>
<evidence type="ECO:0000313" key="3">
    <source>
        <dbReference type="Proteomes" id="UP000198406"/>
    </source>
</evidence>
<evidence type="ECO:0008006" key="4">
    <source>
        <dbReference type="Google" id="ProtNLM"/>
    </source>
</evidence>
<feature type="compositionally biased region" description="Polar residues" evidence="1">
    <location>
        <begin position="436"/>
        <end position="456"/>
    </location>
</feature>
<dbReference type="Gene3D" id="3.30.420.10">
    <property type="entry name" value="Ribonuclease H-like superfamily/Ribonuclease H"/>
    <property type="match status" value="1"/>
</dbReference>
<sequence length="1399" mass="156193">MPTLLPGSLGVFRAWVRFCRSLPPMAPGGYLEITREEFLEFRRSETGDPVTNSPSAPANDPGFKTPMRGGPILAPPTFTPKPAKSPADYFRQSIKVDTSVYPVFRVASEWHSWLREFRLHAKAQDLSDVLNPDYEPQSSESAALFRAKQEVMMSIFVRTLKTPVAESFLYENGTTAQEVFKSLVNYYTNSAHAEFASNNLLQDIMSWRYGVTPWNSTTENFLLKWVGMIRDYESSNGRGDLTETVKLNLAKQIMSSIPAFSIVHQIAEQNRIHHGHSPTFDYYIELLKTQAQTYDKGPLAKVAKHVPLPPHKVYAHELGDLQTMADSSEPNFPPHVYMADDGEIFYDTYATDRGPRTPAPRVDSEIWSSLSENDRRGWLSISGSGRSAILGREASVSRNVNIHDIKLGDLLSAYAHDSSRNSSSSDSKHVSFSPDFPTSTPIDASGTSLPSGNSGSVAFPSGKRPPHPASMSALLGVPTSRPSTSTTREVNAVRYLVSLHDHEPALSLVDRGANGGVAGDDVRLISRSPHHTVDIQGIDNHMMNSVPIATVGGVIDTQLGPRIAIFHNYAYIGRGSTIHSSAQMESFGNRVDDRSLAVGGTQRITTLDGHVIPLRFQRGLARLPIRPFTDAEFDLFPHLIMTDELAWDPADLDCDPPDDFNDDQNNNFRRTTFFDERGDYLQRVVASHSIRPRLDGETIHDPSPSGAPAEALVQRPRLHSPLLDVNFTSPSNLRNFPSPFAEVLASLEDVVGAFAHFHHTPAMTMTSPVIQVFDHDSKAPPADVTPAPPPLPGRDVTPGKKDYDELRPFLGWLSTDTVRKTFQHTTQYAHLPGGTILKKHFKSPHPALNVVRRNEDLATDTIFAKCPAIDSSVTMAQIFVGTTSKVIDVYPLKVESQFVNALEDVIRERGAPNRLISDSAKVETSLKVQTLLRTLYIGEWQSEPAHQHQNPAEHTIQYLKTSCNTIMDRTGAPPELWLLALQYTASLLSHVFNDSIDGIPLQRCTGSTPDISVFLRFHFSQKVYYRLDDSDFPTSTREALGYMVGIADTVGHALTYKILSADTGRILMRSNLRPVTDADPNLRAAPHRGESSHVPTPVLGPSNIAETLWRAAPIKNYSDLQGRSFLLQPRDDGQRFRATVIEALGDFENSCNASPEHVKFRCSVNNNEYEEILSYQELMDLLAENQADDEVYWRFRSISDHQGPLKPDDPNYKGSSYNVKVEWENGETTWEPLNTFKKDAPVECAIYAREHQLLHLDGWKSFKKIAKQNDKVFSRIVKQAKLQNYRNSKKYKFGYEVALDEEDAARLDRLNGNTLWGDSIELEIGALDDYDTFHDKGHKDKCKPPEGYRVVTLRGLRIVCFISELNELILYATDIGNAYLEAFTKEKLYFIAGPSFGRT</sequence>
<comment type="caution">
    <text evidence="2">The sequence shown here is derived from an EMBL/GenBank/DDBJ whole genome shotgun (WGS) entry which is preliminary data.</text>
</comment>
<proteinExistence type="predicted"/>
<dbReference type="InterPro" id="IPR012337">
    <property type="entry name" value="RNaseH-like_sf"/>
</dbReference>
<dbReference type="InterPro" id="IPR036397">
    <property type="entry name" value="RNaseH_sf"/>
</dbReference>
<gene>
    <name evidence="2" type="ORF">FisN_14Hh370</name>
</gene>
<keyword evidence="3" id="KW-1185">Reference proteome</keyword>
<name>A0A1Z5K4Z7_FISSO</name>